<dbReference type="InterPro" id="IPR042099">
    <property type="entry name" value="ANL_N_sf"/>
</dbReference>
<feature type="domain" description="AMP-dependent synthetase/ligase" evidence="2">
    <location>
        <begin position="91"/>
        <end position="457"/>
    </location>
</feature>
<evidence type="ECO:0000259" key="2">
    <source>
        <dbReference type="Pfam" id="PF00501"/>
    </source>
</evidence>
<evidence type="ECO:0000313" key="4">
    <source>
        <dbReference type="EMBL" id="GAA2093493.1"/>
    </source>
</evidence>
<feature type="domain" description="AMP-binding enzyme C-terminal" evidence="3">
    <location>
        <begin position="512"/>
        <end position="588"/>
    </location>
</feature>
<gene>
    <name evidence="4" type="ORF">GCM10009823_11880</name>
</gene>
<dbReference type="PANTHER" id="PTHR43767:SF1">
    <property type="entry name" value="NONRIBOSOMAL PEPTIDE SYNTHASE PES1 (EUROFUNG)-RELATED"/>
    <property type="match status" value="1"/>
</dbReference>
<dbReference type="InterPro" id="IPR025110">
    <property type="entry name" value="AMP-bd_C"/>
</dbReference>
<feature type="region of interest" description="Disordered" evidence="1">
    <location>
        <begin position="230"/>
        <end position="249"/>
    </location>
</feature>
<dbReference type="Gene3D" id="3.40.50.12780">
    <property type="entry name" value="N-terminal domain of ligase-like"/>
    <property type="match status" value="1"/>
</dbReference>
<dbReference type="EMBL" id="BAAAPZ010000004">
    <property type="protein sequence ID" value="GAA2093493.1"/>
    <property type="molecule type" value="Genomic_DNA"/>
</dbReference>
<evidence type="ECO:0000259" key="3">
    <source>
        <dbReference type="Pfam" id="PF13193"/>
    </source>
</evidence>
<protein>
    <submittedName>
        <fullName evidence="4">Acyl-CoA synthetase</fullName>
    </submittedName>
</protein>
<evidence type="ECO:0000256" key="1">
    <source>
        <dbReference type="SAM" id="MobiDB-lite"/>
    </source>
</evidence>
<dbReference type="Pfam" id="PF00501">
    <property type="entry name" value="AMP-binding"/>
    <property type="match status" value="1"/>
</dbReference>
<dbReference type="SUPFAM" id="SSF56801">
    <property type="entry name" value="Acetyl-CoA synthetase-like"/>
    <property type="match status" value="1"/>
</dbReference>
<dbReference type="PROSITE" id="PS00455">
    <property type="entry name" value="AMP_BINDING"/>
    <property type="match status" value="1"/>
</dbReference>
<feature type="region of interest" description="Disordered" evidence="1">
    <location>
        <begin position="55"/>
        <end position="93"/>
    </location>
</feature>
<feature type="compositionally biased region" description="Basic and acidic residues" evidence="1">
    <location>
        <begin position="1"/>
        <end position="10"/>
    </location>
</feature>
<proteinExistence type="predicted"/>
<evidence type="ECO:0000313" key="5">
    <source>
        <dbReference type="Proteomes" id="UP001500984"/>
    </source>
</evidence>
<accession>A0ABP5I5Y1</accession>
<name>A0ABP5I5Y1_9MICO</name>
<organism evidence="4 5">
    <name type="scientific">Brevibacterium salitolerans</name>
    <dbReference type="NCBI Taxonomy" id="1403566"/>
    <lineage>
        <taxon>Bacteria</taxon>
        <taxon>Bacillati</taxon>
        <taxon>Actinomycetota</taxon>
        <taxon>Actinomycetes</taxon>
        <taxon>Micrococcales</taxon>
        <taxon>Brevibacteriaceae</taxon>
        <taxon>Brevibacterium</taxon>
    </lineage>
</organism>
<sequence>MPETPERSTAEHAAAGTHAPSAVHRSAGAAPTEHTFAELWAATVAARPDAPFLLFPDPVPSSTEQAASSPPAAGSEHAAASPPAADPEPLRPPAQWTYREFDAVVRGTEGVLRAHGVAPGDAVHVCLRNCPGFVAVWLAAARMGAWIVPVDPESSSRDIADHLARISPVLGICAEARASVYRERADDSPMAVLELTETSRDLAPGGLLHPASAASTLSAAAPVTAASPAAAASSAESTEAPLPPTPEDRLAIMFTSGSTSRPKGVELTQANYAQVGPAMASAAHLGPQDRWFVSLPLFHANAQYYCFASAIAAGASVALAPRFSASRWAEQCRDLEATHASLFAAPARMILARTPPETAPLALRHVWFAQPLSTAHYEGLSRLAGCAPRQLYGMTETVAAVTCDAADPPRPETIGRPLPGRLIVLLDPVTHAEAPAGEPGVIAVDGEPGVDLFAGYLDDPETTARTFTRDEHGRRLFLTGDLAVCEPDGRLRFIGRTDDVIKVAGENVSLSEVETAAAEAPGVSEVAVIAVPDEIRDTVPEAHFVPEVPDAPPSEAQLHAWAERNLAPAARPRAWHRIDALPRTSVGKIRRFLVGRSEPA</sequence>
<dbReference type="Pfam" id="PF13193">
    <property type="entry name" value="AMP-binding_C"/>
    <property type="match status" value="1"/>
</dbReference>
<dbReference type="InterPro" id="IPR000873">
    <property type="entry name" value="AMP-dep_synth/lig_dom"/>
</dbReference>
<feature type="compositionally biased region" description="Low complexity" evidence="1">
    <location>
        <begin position="66"/>
        <end position="83"/>
    </location>
</feature>
<dbReference type="Proteomes" id="UP001500984">
    <property type="component" value="Unassembled WGS sequence"/>
</dbReference>
<dbReference type="InterPro" id="IPR045851">
    <property type="entry name" value="AMP-bd_C_sf"/>
</dbReference>
<dbReference type="InterPro" id="IPR050237">
    <property type="entry name" value="ATP-dep_AMP-bd_enzyme"/>
</dbReference>
<comment type="caution">
    <text evidence="4">The sequence shown here is derived from an EMBL/GenBank/DDBJ whole genome shotgun (WGS) entry which is preliminary data.</text>
</comment>
<dbReference type="PANTHER" id="PTHR43767">
    <property type="entry name" value="LONG-CHAIN-FATTY-ACID--COA LIGASE"/>
    <property type="match status" value="1"/>
</dbReference>
<feature type="region of interest" description="Disordered" evidence="1">
    <location>
        <begin position="1"/>
        <end position="31"/>
    </location>
</feature>
<dbReference type="InterPro" id="IPR020845">
    <property type="entry name" value="AMP-binding_CS"/>
</dbReference>
<dbReference type="RefSeq" id="WP_344336179.1">
    <property type="nucleotide sequence ID" value="NZ_BAAAPZ010000004.1"/>
</dbReference>
<reference evidence="5" key="1">
    <citation type="journal article" date="2019" name="Int. J. Syst. Evol. Microbiol.">
        <title>The Global Catalogue of Microorganisms (GCM) 10K type strain sequencing project: providing services to taxonomists for standard genome sequencing and annotation.</title>
        <authorList>
            <consortium name="The Broad Institute Genomics Platform"/>
            <consortium name="The Broad Institute Genome Sequencing Center for Infectious Disease"/>
            <person name="Wu L."/>
            <person name="Ma J."/>
        </authorList>
    </citation>
    <scope>NUCLEOTIDE SEQUENCE [LARGE SCALE GENOMIC DNA]</scope>
    <source>
        <strain evidence="5">JCM 15900</strain>
    </source>
</reference>
<feature type="compositionally biased region" description="Low complexity" evidence="1">
    <location>
        <begin position="230"/>
        <end position="240"/>
    </location>
</feature>
<dbReference type="Gene3D" id="3.30.300.30">
    <property type="match status" value="1"/>
</dbReference>
<keyword evidence="5" id="KW-1185">Reference proteome</keyword>